<dbReference type="PANTHER" id="PTHR45772">
    <property type="entry name" value="CONSERVED COMPONENT OF ABC TRANSPORTER FOR NATURAL AMINO ACIDS-RELATED"/>
    <property type="match status" value="1"/>
</dbReference>
<dbReference type="SMART" id="SM00382">
    <property type="entry name" value="AAA"/>
    <property type="match status" value="1"/>
</dbReference>
<keyword evidence="3 5" id="KW-0067">ATP-binding</keyword>
<dbReference type="RefSeq" id="WP_347435526.1">
    <property type="nucleotide sequence ID" value="NZ_CP089291.1"/>
</dbReference>
<keyword evidence="2" id="KW-0547">Nucleotide-binding</keyword>
<proteinExistence type="predicted"/>
<evidence type="ECO:0000259" key="4">
    <source>
        <dbReference type="PROSITE" id="PS50893"/>
    </source>
</evidence>
<name>A0ABY4CHI1_9BACL</name>
<sequence length="255" mass="29009">MSADVLQINSIKVEFERFIAIQDFSMAIQSRQLLFLIGPNGAGKTTLLDVICGKVKPVSGEVVLNDTYNLVKYKEHQIVELGIGRKFQAPSVFEQLTVQENMEIALKQSRRLWRLLRTRRAKEEQETIADRLAQMSLYEKKQQQAKALSHGEKQWLEIAMVLALEPHLILLDEPVAGMSKGETEKTGQLLKDIATEKTVVVVEHDMHFVRSFADRVTVMHEGRMLCDGSVEEIQNNPIVQQVYLGQRRERMHAAG</sequence>
<keyword evidence="6" id="KW-1185">Reference proteome</keyword>
<dbReference type="CDD" id="cd03219">
    <property type="entry name" value="ABC_Mj1267_LivG_branched"/>
    <property type="match status" value="1"/>
</dbReference>
<dbReference type="Gene3D" id="3.40.50.300">
    <property type="entry name" value="P-loop containing nucleotide triphosphate hydrolases"/>
    <property type="match status" value="1"/>
</dbReference>
<evidence type="ECO:0000313" key="5">
    <source>
        <dbReference type="EMBL" id="UOF88846.1"/>
    </source>
</evidence>
<evidence type="ECO:0000256" key="2">
    <source>
        <dbReference type="ARBA" id="ARBA00022741"/>
    </source>
</evidence>
<dbReference type="PANTHER" id="PTHR45772:SF8">
    <property type="entry name" value="HIGH-AFFINITY BRANCHED-CHAIN AMINO ACID TRANSPORT ATP-BINDING PROTEIN"/>
    <property type="match status" value="1"/>
</dbReference>
<gene>
    <name evidence="5" type="primary">urtD</name>
    <name evidence="5" type="ORF">LSG31_12935</name>
</gene>
<accession>A0ABY4CHI1</accession>
<evidence type="ECO:0000256" key="1">
    <source>
        <dbReference type="ARBA" id="ARBA00022448"/>
    </source>
</evidence>
<reference evidence="5" key="1">
    <citation type="submission" date="2021-12" db="EMBL/GenBank/DDBJ databases">
        <title>Alicyclobacillaceae gen. nov., sp. nov., isolated from chalcocite enrichment system.</title>
        <authorList>
            <person name="Jiang Z."/>
        </authorList>
    </citation>
    <scope>NUCLEOTIDE SEQUENCE</scope>
    <source>
        <strain evidence="5">MYW30-H2</strain>
    </source>
</reference>
<dbReference type="NCBIfam" id="TIGR03411">
    <property type="entry name" value="urea_trans_UrtD"/>
    <property type="match status" value="1"/>
</dbReference>
<dbReference type="InterPro" id="IPR032823">
    <property type="entry name" value="BCA_ABC_TP_C"/>
</dbReference>
<dbReference type="EMBL" id="CP089291">
    <property type="protein sequence ID" value="UOF88846.1"/>
    <property type="molecule type" value="Genomic_DNA"/>
</dbReference>
<dbReference type="Proteomes" id="UP000830167">
    <property type="component" value="Chromosome"/>
</dbReference>
<dbReference type="InterPro" id="IPR027417">
    <property type="entry name" value="P-loop_NTPase"/>
</dbReference>
<keyword evidence="1" id="KW-0813">Transport</keyword>
<dbReference type="Pfam" id="PF00005">
    <property type="entry name" value="ABC_tran"/>
    <property type="match status" value="1"/>
</dbReference>
<dbReference type="PROSITE" id="PS50893">
    <property type="entry name" value="ABC_TRANSPORTER_2"/>
    <property type="match status" value="1"/>
</dbReference>
<evidence type="ECO:0000256" key="3">
    <source>
        <dbReference type="ARBA" id="ARBA00022840"/>
    </source>
</evidence>
<dbReference type="InterPro" id="IPR003439">
    <property type="entry name" value="ABC_transporter-like_ATP-bd"/>
</dbReference>
<dbReference type="InterPro" id="IPR017781">
    <property type="entry name" value="ABC_transptr_urea_ATP-bd_UrtD"/>
</dbReference>
<organism evidence="5 6">
    <name type="scientific">Fodinisporobacter ferrooxydans</name>
    <dbReference type="NCBI Taxonomy" id="2901836"/>
    <lineage>
        <taxon>Bacteria</taxon>
        <taxon>Bacillati</taxon>
        <taxon>Bacillota</taxon>
        <taxon>Bacilli</taxon>
        <taxon>Bacillales</taxon>
        <taxon>Alicyclobacillaceae</taxon>
        <taxon>Fodinisporobacter</taxon>
    </lineage>
</organism>
<dbReference type="Pfam" id="PF12399">
    <property type="entry name" value="BCA_ABC_TP_C"/>
    <property type="match status" value="1"/>
</dbReference>
<feature type="domain" description="ABC transporter" evidence="4">
    <location>
        <begin position="6"/>
        <end position="246"/>
    </location>
</feature>
<dbReference type="InterPro" id="IPR003593">
    <property type="entry name" value="AAA+_ATPase"/>
</dbReference>
<dbReference type="SUPFAM" id="SSF52540">
    <property type="entry name" value="P-loop containing nucleoside triphosphate hydrolases"/>
    <property type="match status" value="1"/>
</dbReference>
<protein>
    <submittedName>
        <fullName evidence="5">Urea ABC transporter ATP-binding protein UrtD</fullName>
    </submittedName>
</protein>
<evidence type="ECO:0000313" key="6">
    <source>
        <dbReference type="Proteomes" id="UP000830167"/>
    </source>
</evidence>
<dbReference type="GO" id="GO:0005524">
    <property type="term" value="F:ATP binding"/>
    <property type="evidence" value="ECO:0007669"/>
    <property type="project" value="UniProtKB-KW"/>
</dbReference>
<dbReference type="InterPro" id="IPR051120">
    <property type="entry name" value="ABC_AA/LPS_Transport"/>
</dbReference>